<dbReference type="Pfam" id="PF04578">
    <property type="entry name" value="DUF594"/>
    <property type="match status" value="1"/>
</dbReference>
<keyword evidence="2" id="KW-0812">Transmembrane</keyword>
<protein>
    <recommendedName>
        <fullName evidence="3">DUF4220 domain-containing protein</fullName>
    </recommendedName>
</protein>
<dbReference type="Gramene" id="OGLUM11G17880.1">
    <property type="protein sequence ID" value="OGLUM11G17880.1"/>
    <property type="gene ID" value="OGLUM11G17880"/>
</dbReference>
<dbReference type="STRING" id="40148.A0A0E0BKR2"/>
<evidence type="ECO:0000313" key="4">
    <source>
        <dbReference type="EnsemblPlants" id="OGLUM11G17880.1"/>
    </source>
</evidence>
<feature type="domain" description="DUF4220" evidence="3">
    <location>
        <begin position="19"/>
        <end position="382"/>
    </location>
</feature>
<dbReference type="Pfam" id="PF13968">
    <property type="entry name" value="DUF4220"/>
    <property type="match status" value="1"/>
</dbReference>
<proteinExistence type="predicted"/>
<dbReference type="InterPro" id="IPR007658">
    <property type="entry name" value="DUF594"/>
</dbReference>
<dbReference type="EnsemblPlants" id="OGLUM11G17880.1">
    <property type="protein sequence ID" value="OGLUM11G17880.1"/>
    <property type="gene ID" value="OGLUM11G17880"/>
</dbReference>
<keyword evidence="2" id="KW-1133">Transmembrane helix</keyword>
<sequence>MSPKLSPCISPCSRFFIRLAFLGSDVLVIYALSTLFNRHNKQDSRSPDNGVRTSLELSWAPILLHLGGQGSIIAYNIDDNELWRQNLLTAFSKIALSIYMFCKSWSWAWSANTLVMWIFGAHAIFKCLQKPWAQKAACISSLTNTCDSDRNIQSDAIKAYLDTKEGKRAYRANRSPEYAHEDIENHENEGEINSFDKYVQAASNYVASHNREDDPPPLERKVVDYEVHHQGLQNLSAELYELFVDLSPSYPDRLRNLKFFEQRKKKAHNLLQTRLSVTFDRFYTASKLFLLNSYGRSRLRWLSIILSNKVAFAFASYLFTFLGVFHIYTDVKVMVGLFLIATSLETMVTSKIVNPYECAEFILRLFIEDQLWSDQLAQYNLIGSLASSKKHAKVRRIAAKFGCKDFLDQFLCTKNSNHSKKITKLVHKYIIDGWTNHINGSTDNYRRFGDNRGQQTLQVEGCMDKLEWSLKMPFDESVLIWHIATDICFFHRVGGGPSPDQETTARSCRDMSNYMVYLLRYNPEMLITGARSNLMKKAYGELKQILSDSNGYPPVYQRSFEENVVARMMNMHRQQRQGFVHNACTLAKKLQVLAEDGGAQRTWKVIRGVWVEMLCFSAGRCRGYLHAKSLGNGGEYLSYVWLLQSYMGMETLAERMQRTDLPNEGDRSAAARPTPPPATVSNENV</sequence>
<dbReference type="Proteomes" id="UP000026961">
    <property type="component" value="Chromosome 11"/>
</dbReference>
<feature type="transmembrane region" description="Helical" evidence="2">
    <location>
        <begin position="306"/>
        <end position="328"/>
    </location>
</feature>
<accession>A0A0E0BKR2</accession>
<dbReference type="AlphaFoldDB" id="A0A0E0BKR2"/>
<dbReference type="eggNOG" id="ENOG502QQBP">
    <property type="taxonomic scope" value="Eukaryota"/>
</dbReference>
<dbReference type="HOGENOM" id="CLU_009180_4_0_1"/>
<dbReference type="PANTHER" id="PTHR31325">
    <property type="entry name" value="OS01G0798800 PROTEIN-RELATED"/>
    <property type="match status" value="1"/>
</dbReference>
<organism evidence="4">
    <name type="scientific">Oryza glumipatula</name>
    <dbReference type="NCBI Taxonomy" id="40148"/>
    <lineage>
        <taxon>Eukaryota</taxon>
        <taxon>Viridiplantae</taxon>
        <taxon>Streptophyta</taxon>
        <taxon>Embryophyta</taxon>
        <taxon>Tracheophyta</taxon>
        <taxon>Spermatophyta</taxon>
        <taxon>Magnoliopsida</taxon>
        <taxon>Liliopsida</taxon>
        <taxon>Poales</taxon>
        <taxon>Poaceae</taxon>
        <taxon>BOP clade</taxon>
        <taxon>Oryzoideae</taxon>
        <taxon>Oryzeae</taxon>
        <taxon>Oryzinae</taxon>
        <taxon>Oryza</taxon>
    </lineage>
</organism>
<evidence type="ECO:0000256" key="1">
    <source>
        <dbReference type="SAM" id="MobiDB-lite"/>
    </source>
</evidence>
<keyword evidence="5" id="KW-1185">Reference proteome</keyword>
<reference evidence="4" key="1">
    <citation type="submission" date="2015-04" db="UniProtKB">
        <authorList>
            <consortium name="EnsemblPlants"/>
        </authorList>
    </citation>
    <scope>IDENTIFICATION</scope>
</reference>
<keyword evidence="2" id="KW-0472">Membrane</keyword>
<feature type="region of interest" description="Disordered" evidence="1">
    <location>
        <begin position="660"/>
        <end position="685"/>
    </location>
</feature>
<evidence type="ECO:0000313" key="5">
    <source>
        <dbReference type="Proteomes" id="UP000026961"/>
    </source>
</evidence>
<reference evidence="4" key="2">
    <citation type="submission" date="2018-05" db="EMBL/GenBank/DDBJ databases">
        <title>OgluRS3 (Oryza glumaepatula Reference Sequence Version 3).</title>
        <authorList>
            <person name="Zhang J."/>
            <person name="Kudrna D."/>
            <person name="Lee S."/>
            <person name="Talag J."/>
            <person name="Welchert J."/>
            <person name="Wing R.A."/>
        </authorList>
    </citation>
    <scope>NUCLEOTIDE SEQUENCE [LARGE SCALE GENOMIC DNA]</scope>
</reference>
<name>A0A0E0BKR2_9ORYZ</name>
<evidence type="ECO:0000259" key="3">
    <source>
        <dbReference type="Pfam" id="PF13968"/>
    </source>
</evidence>
<dbReference type="InterPro" id="IPR025315">
    <property type="entry name" value="DUF4220"/>
</dbReference>
<feature type="transmembrane region" description="Helical" evidence="2">
    <location>
        <begin position="15"/>
        <end position="36"/>
    </location>
</feature>
<evidence type="ECO:0000256" key="2">
    <source>
        <dbReference type="SAM" id="Phobius"/>
    </source>
</evidence>